<comment type="caution">
    <text evidence="1">The sequence shown here is derived from an EMBL/GenBank/DDBJ whole genome shotgun (WGS) entry which is preliminary data.</text>
</comment>
<protein>
    <submittedName>
        <fullName evidence="1">DUF3891 domain-containing protein</fullName>
    </submittedName>
</protein>
<dbReference type="OrthoDB" id="190426at2"/>
<evidence type="ECO:0000313" key="2">
    <source>
        <dbReference type="Proteomes" id="UP000243524"/>
    </source>
</evidence>
<dbReference type="EMBL" id="PJNH01000003">
    <property type="protein sequence ID" value="PKR77469.1"/>
    <property type="molecule type" value="Genomic_DNA"/>
</dbReference>
<accession>A0A2I0QT33</accession>
<organism evidence="1 2">
    <name type="scientific">Halalkalibacillus sediminis</name>
    <dbReference type="NCBI Taxonomy" id="2018042"/>
    <lineage>
        <taxon>Bacteria</taxon>
        <taxon>Bacillati</taxon>
        <taxon>Bacillota</taxon>
        <taxon>Bacilli</taxon>
        <taxon>Bacillales</taxon>
        <taxon>Bacillaceae</taxon>
        <taxon>Halalkalibacillus</taxon>
    </lineage>
</organism>
<keyword evidence="2" id="KW-1185">Reference proteome</keyword>
<proteinExistence type="predicted"/>
<name>A0A2I0QT33_9BACI</name>
<sequence length="256" mass="30250">MIVQEYDKYFIMIDQHEHALISGEFAKRWGSQYFIGEDRRSQVELAIAEHDRAWIPLDQSPSWNDEKDAPHSFMDYPTEPKVIYYEKGIDIVQKESLYAGLLSSKHYLSFFDHHSTDPIISRFISREIDRQNRLIPEIGEIDQKEMHFHFQLLQFCDDLSLYLCLNEPGVDKADENKMFKDGFRQTFDKIDSKIIANWKSEEVVLVDPFPFDEPFEVSLPYRKVFKSDINSFGLQEAFEQSKVEHLNIRIEQAKPE</sequence>
<gene>
    <name evidence="1" type="ORF">CEY16_12140</name>
</gene>
<evidence type="ECO:0000313" key="1">
    <source>
        <dbReference type="EMBL" id="PKR77469.1"/>
    </source>
</evidence>
<dbReference type="Pfam" id="PF13030">
    <property type="entry name" value="DUF3891"/>
    <property type="match status" value="1"/>
</dbReference>
<reference evidence="1 2" key="1">
    <citation type="submission" date="2017-06" db="EMBL/GenBank/DDBJ databases">
        <title>the draft geome sequence of Illustriluteabacillus marina B3227.</title>
        <authorList>
            <person name="He R.-H."/>
            <person name="Du Z.-J."/>
        </authorList>
    </citation>
    <scope>NUCLEOTIDE SEQUENCE [LARGE SCALE GENOMIC DNA]</scope>
    <source>
        <strain evidence="1 2">B3227</strain>
    </source>
</reference>
<dbReference type="RefSeq" id="WP_101332297.1">
    <property type="nucleotide sequence ID" value="NZ_PJNH01000003.1"/>
</dbReference>
<dbReference type="Proteomes" id="UP000243524">
    <property type="component" value="Unassembled WGS sequence"/>
</dbReference>
<dbReference type="AlphaFoldDB" id="A0A2I0QT33"/>
<dbReference type="InterPro" id="IPR024992">
    <property type="entry name" value="DUF3891"/>
</dbReference>